<reference evidence="8 9" key="1">
    <citation type="journal article" date="2016" name="Antonie Van Leeuwenhoek">
        <title>Bacillus depressus sp. nov., isolated from soil of a sunflower field.</title>
        <authorList>
            <person name="Wei X."/>
            <person name="Xin D."/>
            <person name="Xin Y."/>
            <person name="Zhang H."/>
            <person name="Wang T."/>
            <person name="Zhang J."/>
        </authorList>
    </citation>
    <scope>NUCLEOTIDE SEQUENCE [LARGE SCALE GENOMIC DNA]</scope>
    <source>
        <strain evidence="8 9">BZ1</strain>
    </source>
</reference>
<evidence type="ECO:0000256" key="2">
    <source>
        <dbReference type="ARBA" id="ARBA00022475"/>
    </source>
</evidence>
<evidence type="ECO:0000259" key="7">
    <source>
        <dbReference type="Pfam" id="PF06271"/>
    </source>
</evidence>
<feature type="transmembrane region" description="Helical" evidence="6">
    <location>
        <begin position="21"/>
        <end position="54"/>
    </location>
</feature>
<keyword evidence="2" id="KW-1003">Cell membrane</keyword>
<dbReference type="PANTHER" id="PTHR36115:SF4">
    <property type="entry name" value="MEMBRANE PROTEIN"/>
    <property type="match status" value="1"/>
</dbReference>
<feature type="transmembrane region" description="Helical" evidence="6">
    <location>
        <begin position="60"/>
        <end position="79"/>
    </location>
</feature>
<feature type="transmembrane region" description="Helical" evidence="6">
    <location>
        <begin position="115"/>
        <end position="134"/>
    </location>
</feature>
<protein>
    <submittedName>
        <fullName evidence="8">RDD family protein</fullName>
    </submittedName>
</protein>
<dbReference type="GO" id="GO:0005886">
    <property type="term" value="C:plasma membrane"/>
    <property type="evidence" value="ECO:0007669"/>
    <property type="project" value="UniProtKB-SubCell"/>
</dbReference>
<dbReference type="AlphaFoldDB" id="A0A6L3V0G5"/>
<dbReference type="Proteomes" id="UP000481030">
    <property type="component" value="Unassembled WGS sequence"/>
</dbReference>
<organism evidence="8 9">
    <name type="scientific">Cytobacillus depressus</name>
    <dbReference type="NCBI Taxonomy" id="1602942"/>
    <lineage>
        <taxon>Bacteria</taxon>
        <taxon>Bacillati</taxon>
        <taxon>Bacillota</taxon>
        <taxon>Bacilli</taxon>
        <taxon>Bacillales</taxon>
        <taxon>Bacillaceae</taxon>
        <taxon>Cytobacillus</taxon>
    </lineage>
</organism>
<dbReference type="PANTHER" id="PTHR36115">
    <property type="entry name" value="PROLINE-RICH ANTIGEN HOMOLOG-RELATED"/>
    <property type="match status" value="1"/>
</dbReference>
<keyword evidence="3 6" id="KW-0812">Transmembrane</keyword>
<dbReference type="InterPro" id="IPR010432">
    <property type="entry name" value="RDD"/>
</dbReference>
<evidence type="ECO:0000256" key="1">
    <source>
        <dbReference type="ARBA" id="ARBA00004651"/>
    </source>
</evidence>
<accession>A0A6L3V0G5</accession>
<name>A0A6L3V0G5_9BACI</name>
<feature type="domain" description="RDD" evidence="7">
    <location>
        <begin position="16"/>
        <end position="147"/>
    </location>
</feature>
<evidence type="ECO:0000313" key="9">
    <source>
        <dbReference type="Proteomes" id="UP000481030"/>
    </source>
</evidence>
<sequence>MSDTYFAKNELKLAIFIERVLAFSIDATIIILFTYTAYMMLFIDVIGPLFLLLLPDSYEYGPHVAFLLWIVFIWLYFACMETSRYRGTIGKYLLKLKVTDEDGEQITFKESTIRFFLKLISFIPVFAGFLIALFTNKKQTFHDITAKTIVIKSEIGP</sequence>
<comment type="caution">
    <text evidence="8">The sequence shown here is derived from an EMBL/GenBank/DDBJ whole genome shotgun (WGS) entry which is preliminary data.</text>
</comment>
<dbReference type="OrthoDB" id="1450430at2"/>
<keyword evidence="4 6" id="KW-1133">Transmembrane helix</keyword>
<evidence type="ECO:0000313" key="8">
    <source>
        <dbReference type="EMBL" id="KAB2329400.1"/>
    </source>
</evidence>
<evidence type="ECO:0000256" key="6">
    <source>
        <dbReference type="SAM" id="Phobius"/>
    </source>
</evidence>
<dbReference type="RefSeq" id="WP_151537071.1">
    <property type="nucleotide sequence ID" value="NZ_WBOS01000019.1"/>
</dbReference>
<dbReference type="Pfam" id="PF06271">
    <property type="entry name" value="RDD"/>
    <property type="match status" value="1"/>
</dbReference>
<keyword evidence="5 6" id="KW-0472">Membrane</keyword>
<dbReference type="EMBL" id="WBOS01000019">
    <property type="protein sequence ID" value="KAB2329400.1"/>
    <property type="molecule type" value="Genomic_DNA"/>
</dbReference>
<evidence type="ECO:0000256" key="5">
    <source>
        <dbReference type="ARBA" id="ARBA00023136"/>
    </source>
</evidence>
<evidence type="ECO:0000256" key="4">
    <source>
        <dbReference type="ARBA" id="ARBA00022989"/>
    </source>
</evidence>
<gene>
    <name evidence="8" type="ORF">F7731_22705</name>
</gene>
<comment type="subcellular location">
    <subcellularLocation>
        <location evidence="1">Cell membrane</location>
        <topology evidence="1">Multi-pass membrane protein</topology>
    </subcellularLocation>
</comment>
<keyword evidence="9" id="KW-1185">Reference proteome</keyword>
<evidence type="ECO:0000256" key="3">
    <source>
        <dbReference type="ARBA" id="ARBA00022692"/>
    </source>
</evidence>
<dbReference type="InterPro" id="IPR051791">
    <property type="entry name" value="Pra-immunoreactive"/>
</dbReference>
<proteinExistence type="predicted"/>